<comment type="caution">
    <text evidence="1">The sequence shown here is derived from an EMBL/GenBank/DDBJ whole genome shotgun (WGS) entry which is preliminary data.</text>
</comment>
<dbReference type="EMBL" id="MTKO01000102">
    <property type="protein sequence ID" value="RWX44054.1"/>
    <property type="molecule type" value="Genomic_DNA"/>
</dbReference>
<reference evidence="1 2" key="1">
    <citation type="submission" date="2017-01" db="EMBL/GenBank/DDBJ databases">
        <title>The cable genome- insights into the physiology and evolution of filamentous bacteria capable of sulfide oxidation via long distance electron transfer.</title>
        <authorList>
            <person name="Schreiber L."/>
            <person name="Bjerg J.T."/>
            <person name="Boggild A."/>
            <person name="Van De Vossenberg J."/>
            <person name="Meysman F."/>
            <person name="Nielsen L.P."/>
            <person name="Schramm A."/>
            <person name="Kjeldsen K.U."/>
        </authorList>
    </citation>
    <scope>NUCLEOTIDE SEQUENCE [LARGE SCALE GENOMIC DNA]</scope>
    <source>
        <strain evidence="1">MCF</strain>
    </source>
</reference>
<name>A0A444IT61_9BACT</name>
<organism evidence="1 2">
    <name type="scientific">Candidatus Electrothrix aarhusensis</name>
    <dbReference type="NCBI Taxonomy" id="1859131"/>
    <lineage>
        <taxon>Bacteria</taxon>
        <taxon>Pseudomonadati</taxon>
        <taxon>Thermodesulfobacteriota</taxon>
        <taxon>Desulfobulbia</taxon>
        <taxon>Desulfobulbales</taxon>
        <taxon>Desulfobulbaceae</taxon>
        <taxon>Candidatus Electrothrix</taxon>
    </lineage>
</organism>
<gene>
    <name evidence="1" type="ORF">H206_01089</name>
</gene>
<protein>
    <submittedName>
        <fullName evidence="1">Uncharacterized protein</fullName>
    </submittedName>
</protein>
<sequence length="273" mass="31795">MNSNPKKPCWICGNPSDSREHKFKKSDITRRYGKGSFENVGGMLHSKDGRPRPVQGPKSNILSYHPVICSHCNNNRSQPWDNAYKIFERWVFDNSDLIYAKRFAPLEFVYGEDAWWCQSLNLFKYFVKAFGCRLASAETSVPDDLVDLLDKEYFLTKLRICFSINRVSYTFPEYFESFLGIGNLYQVNSRSQGTMERYTWCINVSWLRIWFFYAHEIPSCVGASWVADSSCLYFGEFDAPSLEEHDQLVKDAEQNGTHEQVVNLKKMRKTLWG</sequence>
<dbReference type="AlphaFoldDB" id="A0A444IT61"/>
<dbReference type="Proteomes" id="UP000287853">
    <property type="component" value="Unassembled WGS sequence"/>
</dbReference>
<evidence type="ECO:0000313" key="1">
    <source>
        <dbReference type="EMBL" id="RWX44054.1"/>
    </source>
</evidence>
<accession>A0A444IT61</accession>
<proteinExistence type="predicted"/>
<keyword evidence="2" id="KW-1185">Reference proteome</keyword>
<evidence type="ECO:0000313" key="2">
    <source>
        <dbReference type="Proteomes" id="UP000287853"/>
    </source>
</evidence>